<reference evidence="2 3" key="1">
    <citation type="submission" date="2019-12" db="EMBL/GenBank/DDBJ databases">
        <title>Complete genome sequence of Algicella marina strain 9Alg 56(T) isolated from the red alga Tichocarpus crinitus.</title>
        <authorList>
            <person name="Kim S.-G."/>
            <person name="Nedashkovskaya O.I."/>
        </authorList>
    </citation>
    <scope>NUCLEOTIDE SEQUENCE [LARGE SCALE GENOMIC DNA]</scope>
    <source>
        <strain evidence="2 3">9Alg 56</strain>
    </source>
</reference>
<dbReference type="Pfam" id="PF13403">
    <property type="entry name" value="Hint_2"/>
    <property type="match status" value="1"/>
</dbReference>
<dbReference type="Proteomes" id="UP000464495">
    <property type="component" value="Chromosome"/>
</dbReference>
<evidence type="ECO:0000313" key="2">
    <source>
        <dbReference type="EMBL" id="QHQ33928.1"/>
    </source>
</evidence>
<evidence type="ECO:0000313" key="3">
    <source>
        <dbReference type="Proteomes" id="UP000464495"/>
    </source>
</evidence>
<accession>A0A6P1SU26</accession>
<dbReference type="InterPro" id="IPR028992">
    <property type="entry name" value="Hedgehog/Intein_dom"/>
</dbReference>
<protein>
    <submittedName>
        <fullName evidence="2">Type I secretion protein</fullName>
    </submittedName>
</protein>
<keyword evidence="3" id="KW-1185">Reference proteome</keyword>
<dbReference type="InterPro" id="IPR036844">
    <property type="entry name" value="Hint_dom_sf"/>
</dbReference>
<dbReference type="AlphaFoldDB" id="A0A6P1SU26"/>
<organism evidence="2 3">
    <name type="scientific">Algicella marina</name>
    <dbReference type="NCBI Taxonomy" id="2683284"/>
    <lineage>
        <taxon>Bacteria</taxon>
        <taxon>Pseudomonadati</taxon>
        <taxon>Pseudomonadota</taxon>
        <taxon>Alphaproteobacteria</taxon>
        <taxon>Rhodobacterales</taxon>
        <taxon>Paracoccaceae</taxon>
        <taxon>Algicella</taxon>
    </lineage>
</organism>
<dbReference type="Gene3D" id="2.170.16.10">
    <property type="entry name" value="Hedgehog/Intein (Hint) domain"/>
    <property type="match status" value="1"/>
</dbReference>
<dbReference type="EMBL" id="CP046620">
    <property type="protein sequence ID" value="QHQ33928.1"/>
    <property type="molecule type" value="Genomic_DNA"/>
</dbReference>
<evidence type="ECO:0000259" key="1">
    <source>
        <dbReference type="Pfam" id="PF13403"/>
    </source>
</evidence>
<dbReference type="RefSeq" id="WP_161860498.1">
    <property type="nucleotide sequence ID" value="NZ_CP046620.1"/>
</dbReference>
<gene>
    <name evidence="2" type="ORF">GO499_01395</name>
</gene>
<proteinExistence type="predicted"/>
<dbReference type="KEGG" id="amaq:GO499_01395"/>
<sequence length="301" mass="32160">MAGWAFYKFEFSGQSGDGHFQPPAIFVPTDSHELDAATLEGTPLEDGICNGIATVPLGGVEYELARVTLGGDEYYADSTGTDLAALGLLPGSADMLAELEEDGAFSDAAPVAVCFARGTLITTPDGPVPVEDLAIGDAVTTLDEGPLPICWIGSNTVRARGSLRPVCISAGALGPGAPSQDLIVSPRHRVVIRGWRAEVLFGQEEVLATAESLINDDTIRPVPDVDTIDYFHILFDTHQIILSNDTASESFNPSSIALQDCERHVRDEIYALFPELRESPRSYGKTARMVVTGKEARLIAE</sequence>
<name>A0A6P1SU26_9RHOB</name>
<feature type="domain" description="Hedgehog/Intein (Hint)" evidence="1">
    <location>
        <begin position="113"/>
        <end position="253"/>
    </location>
</feature>
<dbReference type="SUPFAM" id="SSF51294">
    <property type="entry name" value="Hedgehog/intein (Hint) domain"/>
    <property type="match status" value="1"/>
</dbReference>